<sequence>MYLVKTPRLLKWLYPNLVWDAAPGARCIYLTFDDGPIPIVTPFVLNILKQYNARATFFCIGDNISKHPDVFDEVKNAGHAIGNHTYNHLKGWDTDNEVYLNNFLRADKLVQSNLFRPPYGRIKRAQIALLKQTQPALEIVMWDVLSGDFDVNLKPEACLKNVLKYTEAGSVVVFHDSLKAFDRLQYVLPRAMEHWSKLGYTFSALSPISLR</sequence>
<dbReference type="Gene3D" id="3.20.20.370">
    <property type="entry name" value="Glycoside hydrolase/deacetylase"/>
    <property type="match status" value="1"/>
</dbReference>
<dbReference type="PROSITE" id="PS51677">
    <property type="entry name" value="NODB"/>
    <property type="match status" value="1"/>
</dbReference>
<dbReference type="CDD" id="cd10917">
    <property type="entry name" value="CE4_NodB_like_6s_7s"/>
    <property type="match status" value="1"/>
</dbReference>
<keyword evidence="2" id="KW-0378">Hydrolase</keyword>
<evidence type="ECO:0000256" key="2">
    <source>
        <dbReference type="ARBA" id="ARBA00022801"/>
    </source>
</evidence>
<reference evidence="4 5" key="1">
    <citation type="submission" date="2020-09" db="EMBL/GenBank/DDBJ databases">
        <title>Novel species of Mucilaginibacter isolated from a glacier on the Tibetan Plateau.</title>
        <authorList>
            <person name="Liu Q."/>
            <person name="Xin Y.-H."/>
        </authorList>
    </citation>
    <scope>NUCLEOTIDE SEQUENCE [LARGE SCALE GENOMIC DNA]</scope>
    <source>
        <strain evidence="4 5">ZT4R22</strain>
    </source>
</reference>
<dbReference type="PANTHER" id="PTHR10587:SF133">
    <property type="entry name" value="CHITIN DEACETYLASE 1-RELATED"/>
    <property type="match status" value="1"/>
</dbReference>
<keyword evidence="1" id="KW-0479">Metal-binding</keyword>
<protein>
    <submittedName>
        <fullName evidence="4">Polysaccharide deacetylase family protein</fullName>
    </submittedName>
</protein>
<name>A0ABR7WRM2_9SPHI</name>
<dbReference type="InterPro" id="IPR011330">
    <property type="entry name" value="Glyco_hydro/deAcase_b/a-brl"/>
</dbReference>
<dbReference type="PANTHER" id="PTHR10587">
    <property type="entry name" value="GLYCOSYL TRANSFERASE-RELATED"/>
    <property type="match status" value="1"/>
</dbReference>
<evidence type="ECO:0000259" key="3">
    <source>
        <dbReference type="PROSITE" id="PS51677"/>
    </source>
</evidence>
<evidence type="ECO:0000256" key="1">
    <source>
        <dbReference type="ARBA" id="ARBA00022723"/>
    </source>
</evidence>
<dbReference type="Proteomes" id="UP000606600">
    <property type="component" value="Unassembled WGS sequence"/>
</dbReference>
<accession>A0ABR7WRM2</accession>
<evidence type="ECO:0000313" key="4">
    <source>
        <dbReference type="EMBL" id="MBD1364945.1"/>
    </source>
</evidence>
<organism evidence="4 5">
    <name type="scientific">Mucilaginibacter pankratovii</name>
    <dbReference type="NCBI Taxonomy" id="2772110"/>
    <lineage>
        <taxon>Bacteria</taxon>
        <taxon>Pseudomonadati</taxon>
        <taxon>Bacteroidota</taxon>
        <taxon>Sphingobacteriia</taxon>
        <taxon>Sphingobacteriales</taxon>
        <taxon>Sphingobacteriaceae</taxon>
        <taxon>Mucilaginibacter</taxon>
    </lineage>
</organism>
<dbReference type="InterPro" id="IPR050248">
    <property type="entry name" value="Polysacc_deacetylase_ArnD"/>
</dbReference>
<feature type="domain" description="NodB homology" evidence="3">
    <location>
        <begin position="26"/>
        <end position="211"/>
    </location>
</feature>
<keyword evidence="5" id="KW-1185">Reference proteome</keyword>
<dbReference type="InterPro" id="IPR002509">
    <property type="entry name" value="NODB_dom"/>
</dbReference>
<dbReference type="Pfam" id="PF01522">
    <property type="entry name" value="Polysacc_deac_1"/>
    <property type="match status" value="1"/>
</dbReference>
<proteinExistence type="predicted"/>
<evidence type="ECO:0000313" key="5">
    <source>
        <dbReference type="Proteomes" id="UP000606600"/>
    </source>
</evidence>
<dbReference type="SUPFAM" id="SSF88713">
    <property type="entry name" value="Glycoside hydrolase/deacetylase"/>
    <property type="match status" value="1"/>
</dbReference>
<dbReference type="RefSeq" id="WP_191189599.1">
    <property type="nucleotide sequence ID" value="NZ_JACWMY010000006.1"/>
</dbReference>
<dbReference type="EMBL" id="JACWMY010000006">
    <property type="protein sequence ID" value="MBD1364945.1"/>
    <property type="molecule type" value="Genomic_DNA"/>
</dbReference>
<gene>
    <name evidence="4" type="ORF">IDJ77_14075</name>
</gene>
<comment type="caution">
    <text evidence="4">The sequence shown here is derived from an EMBL/GenBank/DDBJ whole genome shotgun (WGS) entry which is preliminary data.</text>
</comment>